<keyword evidence="3" id="KW-1185">Reference proteome</keyword>
<evidence type="ECO:0000313" key="2">
    <source>
        <dbReference type="EMBL" id="MXP46122.1"/>
    </source>
</evidence>
<dbReference type="Proteomes" id="UP000471435">
    <property type="component" value="Unassembled WGS sequence"/>
</dbReference>
<gene>
    <name evidence="2" type="ORF">GRI43_01785</name>
</gene>
<reference evidence="2 3" key="1">
    <citation type="submission" date="2019-12" db="EMBL/GenBank/DDBJ databases">
        <title>Genomic-based taxomic classification of the family Erythrobacteraceae.</title>
        <authorList>
            <person name="Xu L."/>
        </authorList>
    </citation>
    <scope>NUCLEOTIDE SEQUENCE [LARGE SCALE GENOMIC DNA]</scope>
    <source>
        <strain evidence="2 3">SW-109</strain>
    </source>
</reference>
<dbReference type="RefSeq" id="WP_160729391.1">
    <property type="nucleotide sequence ID" value="NZ_CANLWR010000001.1"/>
</dbReference>
<accession>A0A6I4V2E5</accession>
<protein>
    <submittedName>
        <fullName evidence="2">DUF4440 domain-containing protein</fullName>
    </submittedName>
</protein>
<proteinExistence type="predicted"/>
<dbReference type="Gene3D" id="3.10.450.50">
    <property type="match status" value="1"/>
</dbReference>
<evidence type="ECO:0000259" key="1">
    <source>
        <dbReference type="Pfam" id="PF12680"/>
    </source>
</evidence>
<organism evidence="2 3">
    <name type="scientific">Pontixanthobacter luteolus</name>
    <dbReference type="NCBI Taxonomy" id="295089"/>
    <lineage>
        <taxon>Bacteria</taxon>
        <taxon>Pseudomonadati</taxon>
        <taxon>Pseudomonadota</taxon>
        <taxon>Alphaproteobacteria</taxon>
        <taxon>Sphingomonadales</taxon>
        <taxon>Erythrobacteraceae</taxon>
        <taxon>Pontixanthobacter</taxon>
    </lineage>
</organism>
<comment type="caution">
    <text evidence="2">The sequence shown here is derived from an EMBL/GenBank/DDBJ whole genome shotgun (WGS) entry which is preliminary data.</text>
</comment>
<dbReference type="Pfam" id="PF12680">
    <property type="entry name" value="SnoaL_2"/>
    <property type="match status" value="1"/>
</dbReference>
<dbReference type="SUPFAM" id="SSF54427">
    <property type="entry name" value="NTF2-like"/>
    <property type="match status" value="1"/>
</dbReference>
<name>A0A6I4V2E5_9SPHN</name>
<dbReference type="InterPro" id="IPR032710">
    <property type="entry name" value="NTF2-like_dom_sf"/>
</dbReference>
<dbReference type="OrthoDB" id="7425019at2"/>
<evidence type="ECO:0000313" key="3">
    <source>
        <dbReference type="Proteomes" id="UP000471435"/>
    </source>
</evidence>
<sequence>MIRSRKFTVRAFFDALNACSLERAERLMARDFVYIDSCQNCITGRDNCLELLSRLWQVDPSYRQEPETIALVGGQALVQGRVIASDPIMASDDLLFALKFHRRKISYFQSFRGDNPPAMAKLLMPEVAQPLTICDAPEEVAQRA</sequence>
<dbReference type="InterPro" id="IPR037401">
    <property type="entry name" value="SnoaL-like"/>
</dbReference>
<dbReference type="AlphaFoldDB" id="A0A6I4V2E5"/>
<feature type="domain" description="SnoaL-like" evidence="1">
    <location>
        <begin position="9"/>
        <end position="84"/>
    </location>
</feature>
<dbReference type="EMBL" id="WTYP01000001">
    <property type="protein sequence ID" value="MXP46122.1"/>
    <property type="molecule type" value="Genomic_DNA"/>
</dbReference>